<reference evidence="2 3" key="1">
    <citation type="submission" date="2016-08" db="EMBL/GenBank/DDBJ databases">
        <title>Whole genome shotgun sequence of Helicobacter pylori strain ATCC43504.</title>
        <authorList>
            <person name="Mimuro H."/>
            <person name="Ogura Y."/>
            <person name="Katsura K."/>
            <person name="Hayashi T."/>
        </authorList>
    </citation>
    <scope>NUCLEOTIDE SEQUENCE [LARGE SCALE GENOMIC DNA]</scope>
    <source>
        <strain evidence="3">ATCC 43504</strain>
    </source>
</reference>
<dbReference type="EMBL" id="AP017632">
    <property type="protein sequence ID" value="BBI22318.1"/>
    <property type="molecule type" value="Genomic_DNA"/>
</dbReference>
<accession>A0AAD1DC17</accession>
<dbReference type="InterPro" id="IPR011089">
    <property type="entry name" value="GmrSD_C"/>
</dbReference>
<feature type="domain" description="GmrSD restriction endonucleases C-terminal" evidence="1">
    <location>
        <begin position="29"/>
        <end position="171"/>
    </location>
</feature>
<evidence type="ECO:0000259" key="1">
    <source>
        <dbReference type="Pfam" id="PF07510"/>
    </source>
</evidence>
<gene>
    <name evidence="2" type="ORF">HPATCC43504_00383</name>
</gene>
<dbReference type="Proteomes" id="UP000289281">
    <property type="component" value="Chromosome"/>
</dbReference>
<dbReference type="Pfam" id="PF07510">
    <property type="entry name" value="GmrSD_C"/>
    <property type="match status" value="1"/>
</dbReference>
<dbReference type="AlphaFoldDB" id="A0AAD1DC17"/>
<evidence type="ECO:0000313" key="3">
    <source>
        <dbReference type="Proteomes" id="UP000289281"/>
    </source>
</evidence>
<proteinExistence type="predicted"/>
<sequence>MKSAAYNLINAYLKKGKEGLKSEMIAQCRNDIERASREFVNNTPNPSGFHYVFFEKNCQEMGFADLKKLIPGKQFSQEKEHIIPINLLELDNEIEIQKLGFEDKKDLENYIDTYGNLISLEKPLNSKASDKDLYGKDEIYKSSEIPFNRRFNVKGFNKKALITRNDAMREWLINTFFKDFAAH</sequence>
<organism evidence="2 3">
    <name type="scientific">Helicobacter pylori</name>
    <name type="common">Campylobacter pylori</name>
    <dbReference type="NCBI Taxonomy" id="210"/>
    <lineage>
        <taxon>Bacteria</taxon>
        <taxon>Pseudomonadati</taxon>
        <taxon>Campylobacterota</taxon>
        <taxon>Epsilonproteobacteria</taxon>
        <taxon>Campylobacterales</taxon>
        <taxon>Helicobacteraceae</taxon>
        <taxon>Helicobacter</taxon>
    </lineage>
</organism>
<evidence type="ECO:0000313" key="2">
    <source>
        <dbReference type="EMBL" id="BBI22318.1"/>
    </source>
</evidence>
<dbReference type="PANTHER" id="PTHR35149:SF2">
    <property type="entry name" value="DUF262 DOMAIN-CONTAINING PROTEIN"/>
    <property type="match status" value="1"/>
</dbReference>
<protein>
    <recommendedName>
        <fullName evidence="1">GmrSD restriction endonucleases C-terminal domain-containing protein</fullName>
    </recommendedName>
</protein>
<dbReference type="PANTHER" id="PTHR35149">
    <property type="entry name" value="SLL5132 PROTEIN"/>
    <property type="match status" value="1"/>
</dbReference>
<name>A0AAD1DC17_HELPX</name>